<reference evidence="1" key="1">
    <citation type="submission" date="2022-03" db="EMBL/GenBank/DDBJ databases">
        <title>Draft genome sequence of Aduncisulcus paluster, a free-living microaerophilic Fornicata.</title>
        <authorList>
            <person name="Yuyama I."/>
            <person name="Kume K."/>
            <person name="Tamura T."/>
            <person name="Inagaki Y."/>
            <person name="Hashimoto T."/>
        </authorList>
    </citation>
    <scope>NUCLEOTIDE SEQUENCE</scope>
    <source>
        <strain evidence="1">NY0171</strain>
    </source>
</reference>
<evidence type="ECO:0000313" key="1">
    <source>
        <dbReference type="EMBL" id="GKT30762.1"/>
    </source>
</evidence>
<dbReference type="Proteomes" id="UP001057375">
    <property type="component" value="Unassembled WGS sequence"/>
</dbReference>
<gene>
    <name evidence="1" type="ORF">ADUPG1_005627</name>
</gene>
<name>A0ABQ5KDZ3_9EUKA</name>
<accession>A0ABQ5KDZ3</accession>
<comment type="caution">
    <text evidence="1">The sequence shown here is derived from an EMBL/GenBank/DDBJ whole genome shotgun (WGS) entry which is preliminary data.</text>
</comment>
<proteinExistence type="predicted"/>
<keyword evidence="2" id="KW-1185">Reference proteome</keyword>
<organism evidence="1 2">
    <name type="scientific">Aduncisulcus paluster</name>
    <dbReference type="NCBI Taxonomy" id="2918883"/>
    <lineage>
        <taxon>Eukaryota</taxon>
        <taxon>Metamonada</taxon>
        <taxon>Carpediemonas-like organisms</taxon>
        <taxon>Aduncisulcus</taxon>
    </lineage>
</organism>
<feature type="non-terminal residue" evidence="1">
    <location>
        <position position="85"/>
    </location>
</feature>
<sequence>MHYCKQSLGKILAGDFAVDFTGHGHQPIKGAEADPQGFACCMFAADLAYVDDVGGGETVRPFNAFSQILFAFDLSLKAETELAVL</sequence>
<protein>
    <submittedName>
        <fullName evidence="1">Uncharacterized protein</fullName>
    </submittedName>
</protein>
<dbReference type="EMBL" id="BQXS01009056">
    <property type="protein sequence ID" value="GKT30762.1"/>
    <property type="molecule type" value="Genomic_DNA"/>
</dbReference>
<evidence type="ECO:0000313" key="2">
    <source>
        <dbReference type="Proteomes" id="UP001057375"/>
    </source>
</evidence>